<sequence>MVITCSVNCAFSIHCFVIQPDMIPNCLPNLLANQATQVPVAGENALPRYYENAHKQILILCNDLAFSGLWQLVTLLLGKLSLNRNYKVTVSCIYYCKLASSIMFKLLKLGSLVSCDNLDADYPERNP</sequence>
<dbReference type="Proteomes" id="UP000323000">
    <property type="component" value="Chromosome 4"/>
</dbReference>
<reference evidence="2" key="1">
    <citation type="journal article" date="2019" name="Gigascience">
        <title>De novo genome assembly of the endangered Acer yangbiense, a plant species with extremely small populations endemic to Yunnan Province, China.</title>
        <authorList>
            <person name="Yang J."/>
            <person name="Wariss H.M."/>
            <person name="Tao L."/>
            <person name="Zhang R."/>
            <person name="Yun Q."/>
            <person name="Hollingsworth P."/>
            <person name="Dao Z."/>
            <person name="Luo G."/>
            <person name="Guo H."/>
            <person name="Ma Y."/>
            <person name="Sun W."/>
        </authorList>
    </citation>
    <scope>NUCLEOTIDE SEQUENCE [LARGE SCALE GENOMIC DNA]</scope>
    <source>
        <strain evidence="2">cv. Malutang</strain>
    </source>
</reference>
<organism evidence="1 2">
    <name type="scientific">Acer yangbiense</name>
    <dbReference type="NCBI Taxonomy" id="1000413"/>
    <lineage>
        <taxon>Eukaryota</taxon>
        <taxon>Viridiplantae</taxon>
        <taxon>Streptophyta</taxon>
        <taxon>Embryophyta</taxon>
        <taxon>Tracheophyta</taxon>
        <taxon>Spermatophyta</taxon>
        <taxon>Magnoliopsida</taxon>
        <taxon>eudicotyledons</taxon>
        <taxon>Gunneridae</taxon>
        <taxon>Pentapetalae</taxon>
        <taxon>rosids</taxon>
        <taxon>malvids</taxon>
        <taxon>Sapindales</taxon>
        <taxon>Sapindaceae</taxon>
        <taxon>Hippocastanoideae</taxon>
        <taxon>Acereae</taxon>
        <taxon>Acer</taxon>
    </lineage>
</organism>
<name>A0A5C7I784_9ROSI</name>
<proteinExistence type="predicted"/>
<keyword evidence="2" id="KW-1185">Reference proteome</keyword>
<comment type="caution">
    <text evidence="1">The sequence shown here is derived from an EMBL/GenBank/DDBJ whole genome shotgun (WGS) entry which is preliminary data.</text>
</comment>
<dbReference type="AlphaFoldDB" id="A0A5C7I784"/>
<evidence type="ECO:0000313" key="1">
    <source>
        <dbReference type="EMBL" id="TXG64908.1"/>
    </source>
</evidence>
<gene>
    <name evidence="1" type="ORF">EZV62_011902</name>
</gene>
<dbReference type="EMBL" id="VAHF01000004">
    <property type="protein sequence ID" value="TXG64908.1"/>
    <property type="molecule type" value="Genomic_DNA"/>
</dbReference>
<accession>A0A5C7I784</accession>
<evidence type="ECO:0000313" key="2">
    <source>
        <dbReference type="Proteomes" id="UP000323000"/>
    </source>
</evidence>
<protein>
    <submittedName>
        <fullName evidence="1">Uncharacterized protein</fullName>
    </submittedName>
</protein>